<protein>
    <submittedName>
        <fullName evidence="3">Aldo/keto reductase</fullName>
    </submittedName>
</protein>
<sequence>MVHNTAKLGAAASDVVVAKVAHGLMSMTLRPTPVTDEEAFAAIKAGIDALPVGAKLFLNSAEFYGQGFSTANLELVARFFEKYPDYADRTFLSVKGGTLPGQLVSDGSRENLRRSVDAILKALRGTKRLDLFEPARRDSNYEIEQYAESLNEMVKEGKFDYIGLSEVNAETVRRAHKVMPVAAVEIEVSLQAYEEQTKDVIATCKELSIAVIAYSPLGLGLLTGHIKSRLDIDESDYRRLFSRFQDENIGHNLQLVDALASIATRKGITLAQLSIAWVGALGDHIIPLPGSSNVKRALENLVAGDVELSAEDLAEIAQLLEKYPRKGARYRDSISDKQLLLWN</sequence>
<dbReference type="PANTHER" id="PTHR43625">
    <property type="entry name" value="AFLATOXIN B1 ALDEHYDE REDUCTASE"/>
    <property type="match status" value="1"/>
</dbReference>
<proteinExistence type="predicted"/>
<reference evidence="3" key="1">
    <citation type="submission" date="2022-01" db="EMBL/GenBank/DDBJ databases">
        <title>Comparative genomics reveals a dynamic genome evolution in the ectomycorrhizal milk-cap (Lactarius) mushrooms.</title>
        <authorList>
            <consortium name="DOE Joint Genome Institute"/>
            <person name="Lebreton A."/>
            <person name="Tang N."/>
            <person name="Kuo A."/>
            <person name="LaButti K."/>
            <person name="Drula E."/>
            <person name="Barry K."/>
            <person name="Clum A."/>
            <person name="Lipzen A."/>
            <person name="Mousain D."/>
            <person name="Ng V."/>
            <person name="Wang R."/>
            <person name="Wang X."/>
            <person name="Dai Y."/>
            <person name="Henrissat B."/>
            <person name="Grigoriev I.V."/>
            <person name="Guerin-Laguette A."/>
            <person name="Yu F."/>
            <person name="Martin F.M."/>
        </authorList>
    </citation>
    <scope>NUCLEOTIDE SEQUENCE</scope>
    <source>
        <strain evidence="3">QP</strain>
    </source>
</reference>
<dbReference type="GO" id="GO:0005737">
    <property type="term" value="C:cytoplasm"/>
    <property type="evidence" value="ECO:0007669"/>
    <property type="project" value="TreeGrafter"/>
</dbReference>
<evidence type="ECO:0000313" key="4">
    <source>
        <dbReference type="Proteomes" id="UP001201163"/>
    </source>
</evidence>
<evidence type="ECO:0000259" key="2">
    <source>
        <dbReference type="Pfam" id="PF00248"/>
    </source>
</evidence>
<organism evidence="3 4">
    <name type="scientific">Lactarius akahatsu</name>
    <dbReference type="NCBI Taxonomy" id="416441"/>
    <lineage>
        <taxon>Eukaryota</taxon>
        <taxon>Fungi</taxon>
        <taxon>Dikarya</taxon>
        <taxon>Basidiomycota</taxon>
        <taxon>Agaricomycotina</taxon>
        <taxon>Agaricomycetes</taxon>
        <taxon>Russulales</taxon>
        <taxon>Russulaceae</taxon>
        <taxon>Lactarius</taxon>
    </lineage>
</organism>
<evidence type="ECO:0000256" key="1">
    <source>
        <dbReference type="ARBA" id="ARBA00023002"/>
    </source>
</evidence>
<evidence type="ECO:0000313" key="3">
    <source>
        <dbReference type="EMBL" id="KAH8997366.1"/>
    </source>
</evidence>
<dbReference type="PANTHER" id="PTHR43625:SF78">
    <property type="entry name" value="PYRIDOXAL REDUCTASE-RELATED"/>
    <property type="match status" value="1"/>
</dbReference>
<dbReference type="CDD" id="cd19077">
    <property type="entry name" value="AKR_AKR8A1-2"/>
    <property type="match status" value="1"/>
</dbReference>
<keyword evidence="4" id="KW-1185">Reference proteome</keyword>
<accession>A0AAD4LMN5</accession>
<name>A0AAD4LMN5_9AGAM</name>
<dbReference type="InterPro" id="IPR023210">
    <property type="entry name" value="NADP_OxRdtase_dom"/>
</dbReference>
<dbReference type="EMBL" id="JAKELL010000007">
    <property type="protein sequence ID" value="KAH8997366.1"/>
    <property type="molecule type" value="Genomic_DNA"/>
</dbReference>
<feature type="domain" description="NADP-dependent oxidoreductase" evidence="2">
    <location>
        <begin position="20"/>
        <end position="320"/>
    </location>
</feature>
<dbReference type="Pfam" id="PF00248">
    <property type="entry name" value="Aldo_ket_red"/>
    <property type="match status" value="1"/>
</dbReference>
<dbReference type="GO" id="GO:0016491">
    <property type="term" value="F:oxidoreductase activity"/>
    <property type="evidence" value="ECO:0007669"/>
    <property type="project" value="UniProtKB-KW"/>
</dbReference>
<dbReference type="InterPro" id="IPR050791">
    <property type="entry name" value="Aldo-Keto_reductase"/>
</dbReference>
<dbReference type="AlphaFoldDB" id="A0AAD4LMN5"/>
<keyword evidence="1" id="KW-0560">Oxidoreductase</keyword>
<dbReference type="Gene3D" id="3.20.20.100">
    <property type="entry name" value="NADP-dependent oxidoreductase domain"/>
    <property type="match status" value="1"/>
</dbReference>
<gene>
    <name evidence="3" type="ORF">EDB92DRAFT_1792527</name>
</gene>
<dbReference type="InterPro" id="IPR036812">
    <property type="entry name" value="NAD(P)_OxRdtase_dom_sf"/>
</dbReference>
<comment type="caution">
    <text evidence="3">The sequence shown here is derived from an EMBL/GenBank/DDBJ whole genome shotgun (WGS) entry which is preliminary data.</text>
</comment>
<dbReference type="Proteomes" id="UP001201163">
    <property type="component" value="Unassembled WGS sequence"/>
</dbReference>
<dbReference type="SUPFAM" id="SSF51430">
    <property type="entry name" value="NAD(P)-linked oxidoreductase"/>
    <property type="match status" value="1"/>
</dbReference>